<comment type="subunit">
    <text evidence="8">Oligomerizes as a right-handed, spiral filament on DNA at oriC.</text>
</comment>
<dbReference type="PRINTS" id="PR00051">
    <property type="entry name" value="DNAA"/>
</dbReference>
<comment type="caution">
    <text evidence="14">The sequence shown here is derived from an EMBL/GenBank/DDBJ whole genome shotgun (WGS) entry which is preliminary data.</text>
</comment>
<keyword evidence="6 8" id="KW-0446">Lipid-binding</keyword>
<evidence type="ECO:0000259" key="12">
    <source>
        <dbReference type="SMART" id="SM00382"/>
    </source>
</evidence>
<evidence type="ECO:0000256" key="11">
    <source>
        <dbReference type="RuleBase" id="RU004227"/>
    </source>
</evidence>
<dbReference type="PANTHER" id="PTHR30050:SF2">
    <property type="entry name" value="CHROMOSOMAL REPLICATION INITIATOR PROTEIN DNAA"/>
    <property type="match status" value="1"/>
</dbReference>
<evidence type="ECO:0000256" key="1">
    <source>
        <dbReference type="ARBA" id="ARBA00006583"/>
    </source>
</evidence>
<dbReference type="InterPro" id="IPR020591">
    <property type="entry name" value="Chromosome_initiator_DnaA-like"/>
</dbReference>
<evidence type="ECO:0000256" key="7">
    <source>
        <dbReference type="ARBA" id="ARBA00023125"/>
    </source>
</evidence>
<evidence type="ECO:0000256" key="9">
    <source>
        <dbReference type="NCBIfam" id="TIGR00362"/>
    </source>
</evidence>
<accession>A0A1G1W445</accession>
<dbReference type="GO" id="GO:0005737">
    <property type="term" value="C:cytoplasm"/>
    <property type="evidence" value="ECO:0007669"/>
    <property type="project" value="UniProtKB-SubCell"/>
</dbReference>
<dbReference type="InterPro" id="IPR001957">
    <property type="entry name" value="Chromosome_initiator_DnaA"/>
</dbReference>
<feature type="region of interest" description="Domain IV, binds dsDNA" evidence="8">
    <location>
        <begin position="339"/>
        <end position="457"/>
    </location>
</feature>
<evidence type="ECO:0000256" key="8">
    <source>
        <dbReference type="HAMAP-Rule" id="MF_00377"/>
    </source>
</evidence>
<proteinExistence type="inferred from homology"/>
<feature type="region of interest" description="Domain I, interacts with DnaA modulators" evidence="8">
    <location>
        <begin position="1"/>
        <end position="100"/>
    </location>
</feature>
<dbReference type="CDD" id="cd06571">
    <property type="entry name" value="Bac_DnaA_C"/>
    <property type="match status" value="1"/>
</dbReference>
<dbReference type="Pfam" id="PF00308">
    <property type="entry name" value="Bac_DnaA"/>
    <property type="match status" value="1"/>
</dbReference>
<protein>
    <recommendedName>
        <fullName evidence="8 9">Chromosomal replication initiator protein DnaA</fullName>
    </recommendedName>
</protein>
<dbReference type="Pfam" id="PF11638">
    <property type="entry name" value="DnaA_N"/>
    <property type="match status" value="1"/>
</dbReference>
<evidence type="ECO:0000256" key="2">
    <source>
        <dbReference type="ARBA" id="ARBA00022490"/>
    </source>
</evidence>
<dbReference type="SUPFAM" id="SSF48295">
    <property type="entry name" value="TrpR-like"/>
    <property type="match status" value="1"/>
</dbReference>
<dbReference type="PANTHER" id="PTHR30050">
    <property type="entry name" value="CHROMOSOMAL REPLICATION INITIATOR PROTEIN DNAA"/>
    <property type="match status" value="1"/>
</dbReference>
<evidence type="ECO:0000256" key="4">
    <source>
        <dbReference type="ARBA" id="ARBA00022741"/>
    </source>
</evidence>
<dbReference type="GO" id="GO:0003688">
    <property type="term" value="F:DNA replication origin binding"/>
    <property type="evidence" value="ECO:0007669"/>
    <property type="project" value="UniProtKB-UniRule"/>
</dbReference>
<keyword evidence="7 8" id="KW-0238">DNA-binding</keyword>
<dbReference type="FunFam" id="3.40.50.300:FF:000668">
    <property type="entry name" value="Chromosomal replication initiator protein DnaA"/>
    <property type="match status" value="1"/>
</dbReference>
<feature type="binding site" evidence="8">
    <location>
        <position position="169"/>
    </location>
    <ligand>
        <name>ATP</name>
        <dbReference type="ChEBI" id="CHEBI:30616"/>
    </ligand>
</feature>
<gene>
    <name evidence="8" type="primary">dnaA</name>
    <name evidence="14" type="ORF">A2126_04400</name>
</gene>
<feature type="domain" description="Chromosomal replication initiator DnaA C-terminal" evidence="13">
    <location>
        <begin position="364"/>
        <end position="433"/>
    </location>
</feature>
<evidence type="ECO:0000259" key="13">
    <source>
        <dbReference type="SMART" id="SM00760"/>
    </source>
</evidence>
<feature type="domain" description="AAA+ ATPase" evidence="12">
    <location>
        <begin position="155"/>
        <end position="346"/>
    </location>
</feature>
<evidence type="ECO:0000256" key="10">
    <source>
        <dbReference type="RuleBase" id="RU000577"/>
    </source>
</evidence>
<evidence type="ECO:0000313" key="14">
    <source>
        <dbReference type="EMBL" id="OGY22147.1"/>
    </source>
</evidence>
<dbReference type="Gene3D" id="1.10.8.60">
    <property type="match status" value="1"/>
</dbReference>
<keyword evidence="4 8" id="KW-0547">Nucleotide-binding</keyword>
<evidence type="ECO:0000256" key="6">
    <source>
        <dbReference type="ARBA" id="ARBA00023121"/>
    </source>
</evidence>
<dbReference type="Gene3D" id="3.40.50.300">
    <property type="entry name" value="P-loop containing nucleotide triphosphate hydrolases"/>
    <property type="match status" value="1"/>
</dbReference>
<dbReference type="HAMAP" id="MF_00377">
    <property type="entry name" value="DnaA_bact"/>
    <property type="match status" value="1"/>
</dbReference>
<dbReference type="Gene3D" id="3.30.300.180">
    <property type="match status" value="1"/>
</dbReference>
<dbReference type="SUPFAM" id="SSF52540">
    <property type="entry name" value="P-loop containing nucleoside triphosphate hydrolases"/>
    <property type="match status" value="1"/>
</dbReference>
<comment type="subcellular location">
    <subcellularLocation>
        <location evidence="8">Cytoplasm</location>
    </subcellularLocation>
</comment>
<organism evidence="14 15">
    <name type="scientific">Candidatus Woykebacteria bacterium GWB1_45_5</name>
    <dbReference type="NCBI Taxonomy" id="1802592"/>
    <lineage>
        <taxon>Bacteria</taxon>
        <taxon>Candidatus Woykeibacteriota</taxon>
    </lineage>
</organism>
<dbReference type="CDD" id="cd00009">
    <property type="entry name" value="AAA"/>
    <property type="match status" value="1"/>
</dbReference>
<keyword evidence="2 8" id="KW-0963">Cytoplasm</keyword>
<dbReference type="GO" id="GO:0006270">
    <property type="term" value="P:DNA replication initiation"/>
    <property type="evidence" value="ECO:0007669"/>
    <property type="project" value="UniProtKB-UniRule"/>
</dbReference>
<dbReference type="EMBL" id="MHCO01000054">
    <property type="protein sequence ID" value="OGY22147.1"/>
    <property type="molecule type" value="Genomic_DNA"/>
</dbReference>
<feature type="binding site" evidence="8">
    <location>
        <position position="168"/>
    </location>
    <ligand>
        <name>ATP</name>
        <dbReference type="ChEBI" id="CHEBI:30616"/>
    </ligand>
</feature>
<reference evidence="14 15" key="1">
    <citation type="journal article" date="2016" name="Nat. Commun.">
        <title>Thousands of microbial genomes shed light on interconnected biogeochemical processes in an aquifer system.</title>
        <authorList>
            <person name="Anantharaman K."/>
            <person name="Brown C.T."/>
            <person name="Hug L.A."/>
            <person name="Sharon I."/>
            <person name="Castelle C.J."/>
            <person name="Probst A.J."/>
            <person name="Thomas B.C."/>
            <person name="Singh A."/>
            <person name="Wilkins M.J."/>
            <person name="Karaoz U."/>
            <person name="Brodie E.L."/>
            <person name="Williams K.H."/>
            <person name="Hubbard S.S."/>
            <person name="Banfield J.F."/>
        </authorList>
    </citation>
    <scope>NUCLEOTIDE SEQUENCE [LARGE SCALE GENOMIC DNA]</scope>
</reference>
<comment type="domain">
    <text evidence="8">Domain I is involved in oligomerization and binding regulators, domain II is flexibile and of varying length in different bacteria, domain III forms the AAA+ region, while domain IV binds dsDNA.</text>
</comment>
<dbReference type="SMART" id="SM00760">
    <property type="entry name" value="Bac_DnaA_C"/>
    <property type="match status" value="1"/>
</dbReference>
<dbReference type="AlphaFoldDB" id="A0A1G1W445"/>
<dbReference type="GO" id="GO:0006275">
    <property type="term" value="P:regulation of DNA replication"/>
    <property type="evidence" value="ECO:0007669"/>
    <property type="project" value="UniProtKB-UniRule"/>
</dbReference>
<dbReference type="InterPro" id="IPR010921">
    <property type="entry name" value="Trp_repressor/repl_initiator"/>
</dbReference>
<sequence length="457" mass="50802">MAVLDEQSLWGSVLAELELSLSGANFQTWFKGKTSILSINNSLVEIGCATPYNKVWLEERYLGKIKEIIDRITGASNTLVFTVSSQNLQPTRAREKLSESRTVPLFEETASTDIQDSLKAANVNQRYSFANFIVGPANQLAYAAAKAVVDAPFERYNPLLIYGGVGVGKTHLLHATASAVLLRRAGARVFYCSSETFTNEMIEAIQRRQTVDFRAKYRGVDFLLIDDIQFIAGRESTQEEFFHTFNHLYSQGKQLVFSCDRNPNELANLQERLKNRFAGGLTVTIDPPDQELREAILIAKAKEANLNLDPSLGRLLAKNLGPSVRDLEGGILRIMAASRLTGRKVDLSLVQTAIGVKTTQNKRSVANFVEEIAAFFSLSPSEIKSPRRSPICAFPRQVAMYLLRREVGLSFKEIATELGGRDHTTAIYAVNKVETLVEKGGEVADLVEDLRKKLFRC</sequence>
<feature type="binding site" evidence="8">
    <location>
        <position position="166"/>
    </location>
    <ligand>
        <name>ATP</name>
        <dbReference type="ChEBI" id="CHEBI:30616"/>
    </ligand>
</feature>
<dbReference type="Proteomes" id="UP000178493">
    <property type="component" value="Unassembled WGS sequence"/>
</dbReference>
<dbReference type="GO" id="GO:0005886">
    <property type="term" value="C:plasma membrane"/>
    <property type="evidence" value="ECO:0007669"/>
    <property type="project" value="TreeGrafter"/>
</dbReference>
<dbReference type="InterPro" id="IPR013159">
    <property type="entry name" value="DnaA_C"/>
</dbReference>
<dbReference type="InterPro" id="IPR038454">
    <property type="entry name" value="DnaA_N_sf"/>
</dbReference>
<name>A0A1G1W445_9BACT</name>
<comment type="caution">
    <text evidence="8">Lacks conserved residue(s) required for the propagation of feature annotation.</text>
</comment>
<feature type="region of interest" description="Domain III, AAA+ region" evidence="8">
    <location>
        <begin position="122"/>
        <end position="338"/>
    </location>
</feature>
<dbReference type="InterPro" id="IPR024633">
    <property type="entry name" value="DnaA_N_dom"/>
</dbReference>
<dbReference type="InterPro" id="IPR027417">
    <property type="entry name" value="P-loop_NTPase"/>
</dbReference>
<dbReference type="GO" id="GO:0005524">
    <property type="term" value="F:ATP binding"/>
    <property type="evidence" value="ECO:0007669"/>
    <property type="project" value="UniProtKB-UniRule"/>
</dbReference>
<dbReference type="InterPro" id="IPR003593">
    <property type="entry name" value="AAA+_ATPase"/>
</dbReference>
<evidence type="ECO:0000256" key="3">
    <source>
        <dbReference type="ARBA" id="ARBA00022705"/>
    </source>
</evidence>
<comment type="function">
    <text evidence="8 10">Plays an essential role in the initiation and regulation of chromosomal replication. ATP-DnaA binds to the origin of replication (oriC) to initiate formation of the DNA replication initiation complex once per cell cycle. Binds the DnaA box (a 9 base pair repeat at the origin) and separates the double-stranded (ds)DNA. Forms a right-handed helical filament on oriC DNA; dsDNA binds to the exterior of the filament while single-stranded (ss)DNA is stabiized in the filament's interior. The ATP-DnaA-oriC complex binds and stabilizes one strand of the AT-rich DNA unwinding element (DUE), permitting loading of DNA polymerase. After initiation quickly degrades to an ADP-DnaA complex that is not apt for DNA replication. Binds acidic phospholipids.</text>
</comment>
<evidence type="ECO:0000313" key="15">
    <source>
        <dbReference type="Proteomes" id="UP000178493"/>
    </source>
</evidence>
<dbReference type="InterPro" id="IPR013317">
    <property type="entry name" value="DnaA_dom"/>
</dbReference>
<keyword evidence="3 8" id="KW-0235">DNA replication</keyword>
<dbReference type="Gene3D" id="1.10.1750.10">
    <property type="match status" value="1"/>
</dbReference>
<dbReference type="SMART" id="SM00382">
    <property type="entry name" value="AAA"/>
    <property type="match status" value="1"/>
</dbReference>
<keyword evidence="5 8" id="KW-0067">ATP-binding</keyword>
<comment type="similarity">
    <text evidence="1 8 11">Belongs to the DnaA family.</text>
</comment>
<evidence type="ECO:0000256" key="5">
    <source>
        <dbReference type="ARBA" id="ARBA00022840"/>
    </source>
</evidence>
<dbReference type="NCBIfam" id="TIGR00362">
    <property type="entry name" value="DnaA"/>
    <property type="match status" value="1"/>
</dbReference>
<dbReference type="Pfam" id="PF08299">
    <property type="entry name" value="Bac_DnaA_C"/>
    <property type="match status" value="1"/>
</dbReference>
<dbReference type="GO" id="GO:0008289">
    <property type="term" value="F:lipid binding"/>
    <property type="evidence" value="ECO:0007669"/>
    <property type="project" value="UniProtKB-KW"/>
</dbReference>
<feature type="binding site" evidence="8">
    <location>
        <position position="170"/>
    </location>
    <ligand>
        <name>ATP</name>
        <dbReference type="ChEBI" id="CHEBI:30616"/>
    </ligand>
</feature>